<dbReference type="SUPFAM" id="SSF51735">
    <property type="entry name" value="NAD(P)-binding Rossmann-fold domains"/>
    <property type="match status" value="1"/>
</dbReference>
<dbReference type="GO" id="GO:0005737">
    <property type="term" value="C:cytoplasm"/>
    <property type="evidence" value="ECO:0007669"/>
    <property type="project" value="TreeGrafter"/>
</dbReference>
<keyword evidence="2" id="KW-0413">Isomerase</keyword>
<dbReference type="PANTHER" id="PTHR48079:SF6">
    <property type="entry name" value="NAD(P)-BINDING DOMAIN-CONTAINING PROTEIN-RELATED"/>
    <property type="match status" value="1"/>
</dbReference>
<dbReference type="eggNOG" id="COG0451">
    <property type="taxonomic scope" value="Bacteria"/>
</dbReference>
<dbReference type="Proteomes" id="UP000001191">
    <property type="component" value="Chromosome"/>
</dbReference>
<dbReference type="InterPro" id="IPR036291">
    <property type="entry name" value="NAD(P)-bd_dom_sf"/>
</dbReference>
<dbReference type="Pfam" id="PF01370">
    <property type="entry name" value="Epimerase"/>
    <property type="match status" value="1"/>
</dbReference>
<sequence length="442" mass="50050">MSNLQKVIVFGASGFLGEHIIKSLISENWDVYAAVRTKPESSTDGFNQTQVTYYEGDLEDQKYIQDAIAGMDAIIFSAGCTWKSDLEISEYYRRNVQITKNFFTALGDRPNVRIVYTSSMSVIAGSKSDYIFFEDSDRSQVSQNQLSPYDLAKIECEQIALDYAQRGNNLVILNPGNMLGPGVFNHSKITTSILVLWFCQKQFPFYINGGHSYCDVRDVAKAHVAALTRGRSGERYIVAGDNLDMASISSLLVKMTGFKMPQQLPASGVYLLSLLLESLSLLSFRLFKNPYHPDFVKSFALHYYANSQKAIKELAYNITPIETTLIDTIKYFGKRELLSEDLNFFALMTHSNIQSLIYLRQLASQHTFSQFLLSKISQIYGICQSNLSLNNVLDNLVNHSKFNIKTGKFQPDKTKCQEDLKSINQLFEYLYFASNDFLSEVI</sequence>
<dbReference type="EMBL" id="CP001037">
    <property type="protein sequence ID" value="ACC81793.1"/>
    <property type="molecule type" value="Genomic_DNA"/>
</dbReference>
<keyword evidence="3" id="KW-1185">Reference proteome</keyword>
<dbReference type="InterPro" id="IPR051783">
    <property type="entry name" value="NAD(P)-dependent_oxidoreduct"/>
</dbReference>
<evidence type="ECO:0000259" key="1">
    <source>
        <dbReference type="Pfam" id="PF01370"/>
    </source>
</evidence>
<dbReference type="AlphaFoldDB" id="B2J022"/>
<dbReference type="InterPro" id="IPR001509">
    <property type="entry name" value="Epimerase_deHydtase"/>
</dbReference>
<dbReference type="PhylomeDB" id="B2J022"/>
<protein>
    <submittedName>
        <fullName evidence="2">NAD-dependent epimerase/dehydratase</fullName>
        <ecNumber evidence="2">5.3.3.1</ecNumber>
    </submittedName>
</protein>
<dbReference type="HOGENOM" id="CLU_007383_6_0_3"/>
<dbReference type="EC" id="5.3.3.1" evidence="2"/>
<dbReference type="Gene3D" id="3.40.50.720">
    <property type="entry name" value="NAD(P)-binding Rossmann-like Domain"/>
    <property type="match status" value="1"/>
</dbReference>
<evidence type="ECO:0000313" key="2">
    <source>
        <dbReference type="EMBL" id="ACC81793.1"/>
    </source>
</evidence>
<evidence type="ECO:0000313" key="3">
    <source>
        <dbReference type="Proteomes" id="UP000001191"/>
    </source>
</evidence>
<name>B2J022_NOSP7</name>
<organism evidence="2 3">
    <name type="scientific">Nostoc punctiforme (strain ATCC 29133 / PCC 73102)</name>
    <dbReference type="NCBI Taxonomy" id="63737"/>
    <lineage>
        <taxon>Bacteria</taxon>
        <taxon>Bacillati</taxon>
        <taxon>Cyanobacteriota</taxon>
        <taxon>Cyanophyceae</taxon>
        <taxon>Nostocales</taxon>
        <taxon>Nostocaceae</taxon>
        <taxon>Nostoc</taxon>
    </lineage>
</organism>
<reference evidence="2 3" key="2">
    <citation type="journal article" date="2013" name="Plant Physiol.">
        <title>A Nostoc punctiforme Sugar Transporter Necessary to Establish a Cyanobacterium-Plant Symbiosis.</title>
        <authorList>
            <person name="Ekman M."/>
            <person name="Picossi S."/>
            <person name="Campbell E.L."/>
            <person name="Meeks J.C."/>
            <person name="Flores E."/>
        </authorList>
    </citation>
    <scope>NUCLEOTIDE SEQUENCE [LARGE SCALE GENOMIC DNA]</scope>
    <source>
        <strain evidence="3">ATCC 29133 / PCC 73102</strain>
    </source>
</reference>
<proteinExistence type="predicted"/>
<dbReference type="OrthoDB" id="9807212at2"/>
<gene>
    <name evidence="2" type="ordered locus">Npun_F3366</name>
</gene>
<dbReference type="GO" id="GO:0004769">
    <property type="term" value="F:steroid Delta-isomerase activity"/>
    <property type="evidence" value="ECO:0007669"/>
    <property type="project" value="UniProtKB-EC"/>
</dbReference>
<dbReference type="RefSeq" id="WP_012409769.1">
    <property type="nucleotide sequence ID" value="NC_010628.1"/>
</dbReference>
<feature type="domain" description="NAD-dependent epimerase/dehydratase" evidence="1">
    <location>
        <begin position="7"/>
        <end position="238"/>
    </location>
</feature>
<accession>B2J022</accession>
<dbReference type="EnsemblBacteria" id="ACC81793">
    <property type="protein sequence ID" value="ACC81793"/>
    <property type="gene ID" value="Npun_F3366"/>
</dbReference>
<dbReference type="GO" id="GO:0004029">
    <property type="term" value="F:aldehyde dehydrogenase (NAD+) activity"/>
    <property type="evidence" value="ECO:0007669"/>
    <property type="project" value="TreeGrafter"/>
</dbReference>
<dbReference type="KEGG" id="npu:Npun_F3366"/>
<dbReference type="SMR" id="B2J022"/>
<dbReference type="STRING" id="63737.Npun_F3366"/>
<dbReference type="PANTHER" id="PTHR48079">
    <property type="entry name" value="PROTEIN YEEZ"/>
    <property type="match status" value="1"/>
</dbReference>
<reference evidence="3" key="1">
    <citation type="submission" date="2008-04" db="EMBL/GenBank/DDBJ databases">
        <title>Complete sequence of chromosome of Nostoc punctiforme ATCC 29133.</title>
        <authorList>
            <consortium name="US DOE Joint Genome Institute"/>
            <person name="Copeland A."/>
            <person name="Lucas S."/>
            <person name="Lapidus A."/>
            <person name="Glavina del Rio T."/>
            <person name="Dalin E."/>
            <person name="Tice H."/>
            <person name="Pitluck S."/>
            <person name="Chain P."/>
            <person name="Malfatti S."/>
            <person name="Shin M."/>
            <person name="Vergez L."/>
            <person name="Schmutz J."/>
            <person name="Larimer F."/>
            <person name="Land M."/>
            <person name="Hauser L."/>
            <person name="Kyrpides N."/>
            <person name="Kim E."/>
            <person name="Meeks J.C."/>
            <person name="Elhai J."/>
            <person name="Campbell E.L."/>
            <person name="Thiel T."/>
            <person name="Longmire J."/>
            <person name="Potts M."/>
            <person name="Atlas R."/>
        </authorList>
    </citation>
    <scope>NUCLEOTIDE SEQUENCE [LARGE SCALE GENOMIC DNA]</scope>
    <source>
        <strain evidence="3">ATCC 29133 / PCC 73102</strain>
    </source>
</reference>